<organism evidence="3 4">
    <name type="scientific">Trichoderma longibrachiatum ATCC 18648</name>
    <dbReference type="NCBI Taxonomy" id="983965"/>
    <lineage>
        <taxon>Eukaryota</taxon>
        <taxon>Fungi</taxon>
        <taxon>Dikarya</taxon>
        <taxon>Ascomycota</taxon>
        <taxon>Pezizomycotina</taxon>
        <taxon>Sordariomycetes</taxon>
        <taxon>Hypocreomycetidae</taxon>
        <taxon>Hypocreales</taxon>
        <taxon>Hypocreaceae</taxon>
        <taxon>Trichoderma</taxon>
    </lineage>
</organism>
<keyword evidence="2" id="KW-0472">Membrane</keyword>
<reference evidence="3 4" key="1">
    <citation type="submission" date="2016-07" db="EMBL/GenBank/DDBJ databases">
        <title>Multiple horizontal gene transfer events from other fungi enriched the ability of initially mycotrophic Trichoderma (Ascomycota) to feed on dead plant biomass.</title>
        <authorList>
            <consortium name="DOE Joint Genome Institute"/>
            <person name="Aerts A."/>
            <person name="Atanasova L."/>
            <person name="Chenthamara K."/>
            <person name="Zhang J."/>
            <person name="Grujic M."/>
            <person name="Henrissat B."/>
            <person name="Kuo A."/>
            <person name="Salamov A."/>
            <person name="Lipzen A."/>
            <person name="Labutti K."/>
            <person name="Barry K."/>
            <person name="Miao Y."/>
            <person name="Rahimi M.J."/>
            <person name="Shen Q."/>
            <person name="Grigoriev I.V."/>
            <person name="Kubicek C.P."/>
            <person name="Druzhinina I.S."/>
        </authorList>
    </citation>
    <scope>NUCLEOTIDE SEQUENCE [LARGE SCALE GENOMIC DNA]</scope>
    <source>
        <strain evidence="3 4">ATCC 18648</strain>
    </source>
</reference>
<feature type="compositionally biased region" description="Basic and acidic residues" evidence="1">
    <location>
        <begin position="184"/>
        <end position="195"/>
    </location>
</feature>
<feature type="region of interest" description="Disordered" evidence="1">
    <location>
        <begin position="173"/>
        <end position="233"/>
    </location>
</feature>
<dbReference type="Proteomes" id="UP000240760">
    <property type="component" value="Unassembled WGS sequence"/>
</dbReference>
<keyword evidence="4" id="KW-1185">Reference proteome</keyword>
<dbReference type="AlphaFoldDB" id="A0A2T4CHF9"/>
<dbReference type="EMBL" id="KZ679126">
    <property type="protein sequence ID" value="PTB80983.1"/>
    <property type="molecule type" value="Genomic_DNA"/>
</dbReference>
<name>A0A2T4CHF9_TRILO</name>
<evidence type="ECO:0000313" key="4">
    <source>
        <dbReference type="Proteomes" id="UP000240760"/>
    </source>
</evidence>
<accession>A0A2T4CHF9</accession>
<feature type="transmembrane region" description="Helical" evidence="2">
    <location>
        <begin position="106"/>
        <end position="125"/>
    </location>
</feature>
<evidence type="ECO:0000256" key="1">
    <source>
        <dbReference type="SAM" id="MobiDB-lite"/>
    </source>
</evidence>
<evidence type="ECO:0000313" key="3">
    <source>
        <dbReference type="EMBL" id="PTB80983.1"/>
    </source>
</evidence>
<keyword evidence="2" id="KW-0812">Transmembrane</keyword>
<keyword evidence="2" id="KW-1133">Transmembrane helix</keyword>
<sequence length="233" mass="26156">MQLPCHAMPCQAMLRHQFGCFKSELQSAAAGKKRLRCPFPRGHRQNSYYLKVHVLVLGRRSLSCPAFGLTGLSKTVRPSSIICYIPHLALLPFSRLLFLLNYYSSVFSILHVAFLPGLAVLVWPYKVKIQVSCKWLLDRSPGYVIAREQFHSPSPRVPTPILHLFPPLPIRALEIPQSPSTPPPDRRPEGDDRRTLQYKSDGPTRGPGEISTGAFRASSATAARQRGGRKKRY</sequence>
<evidence type="ECO:0000256" key="2">
    <source>
        <dbReference type="SAM" id="Phobius"/>
    </source>
</evidence>
<proteinExistence type="predicted"/>
<gene>
    <name evidence="3" type="ORF">M440DRAFT_1004376</name>
</gene>
<protein>
    <submittedName>
        <fullName evidence="3">Uncharacterized protein</fullName>
    </submittedName>
</protein>